<reference evidence="1 2" key="1">
    <citation type="journal article" date="2013" name="ISME J.">
        <title>A metabolic model for members of the genus Tetrasphaera involved in enhanced biological phosphorus removal.</title>
        <authorList>
            <person name="Kristiansen R."/>
            <person name="Nguyen H.T.T."/>
            <person name="Saunders A.M."/>
            <person name="Nielsen J.L."/>
            <person name="Wimmer R."/>
            <person name="Le V.Q."/>
            <person name="McIlroy S.J."/>
            <person name="Petrovski S."/>
            <person name="Seviour R.J."/>
            <person name="Calteau A."/>
            <person name="Nielsen K.L."/>
            <person name="Nielsen P.H."/>
        </authorList>
    </citation>
    <scope>NUCLEOTIDE SEQUENCE [LARGE SCALE GENOMIC DNA]</scope>
    <source>
        <strain evidence="1 2">Ben 74</strain>
    </source>
</reference>
<dbReference type="STRING" id="1193518.BN13_50038"/>
<sequence>MATAAAPALAGSSVCPDASPVLVYPLLTGPQESPTFFVFIQGLVTGDVVQATDLARGESGTGPFTSASDIVLPQGGVYTADGSYSQGAGSVRPGHRREQCPVLLPSDRPRGRAGVSQRRVHLCHRRRAAGFVTQPERIH</sequence>
<evidence type="ECO:0000313" key="1">
    <source>
        <dbReference type="EMBL" id="CCI53869.1"/>
    </source>
</evidence>
<keyword evidence="2" id="KW-1185">Reference proteome</keyword>
<dbReference type="AlphaFoldDB" id="A0A077MB59"/>
<comment type="caution">
    <text evidence="1">The sequence shown here is derived from an EMBL/GenBank/DDBJ whole genome shotgun (WGS) entry which is preliminary data.</text>
</comment>
<evidence type="ECO:0000313" key="2">
    <source>
        <dbReference type="Proteomes" id="UP000035720"/>
    </source>
</evidence>
<accession>A0A077MB59</accession>
<protein>
    <submittedName>
        <fullName evidence="1">Uncharacterized protein</fullName>
    </submittedName>
</protein>
<dbReference type="Proteomes" id="UP000035720">
    <property type="component" value="Unassembled WGS sequence"/>
</dbReference>
<gene>
    <name evidence="1" type="ORF">BN13_50038</name>
</gene>
<name>A0A077MB59_9MICO</name>
<organism evidence="1 2">
    <name type="scientific">Nostocoides jenkinsii Ben 74</name>
    <dbReference type="NCBI Taxonomy" id="1193518"/>
    <lineage>
        <taxon>Bacteria</taxon>
        <taxon>Bacillati</taxon>
        <taxon>Actinomycetota</taxon>
        <taxon>Actinomycetes</taxon>
        <taxon>Micrococcales</taxon>
        <taxon>Intrasporangiaceae</taxon>
        <taxon>Nostocoides</taxon>
    </lineage>
</organism>
<proteinExistence type="predicted"/>
<dbReference type="EMBL" id="CAJC01000161">
    <property type="protein sequence ID" value="CCI53869.1"/>
    <property type="molecule type" value="Genomic_DNA"/>
</dbReference>